<comment type="caution">
    <text evidence="4">The sequence shown here is derived from an EMBL/GenBank/DDBJ whole genome shotgun (WGS) entry which is preliminary data.</text>
</comment>
<dbReference type="RefSeq" id="WP_313978762.1">
    <property type="nucleotide sequence ID" value="NZ_JASJOU010000005.1"/>
</dbReference>
<feature type="signal peptide" evidence="2">
    <location>
        <begin position="1"/>
        <end position="17"/>
    </location>
</feature>
<evidence type="ECO:0000256" key="1">
    <source>
        <dbReference type="SAM" id="MobiDB-lite"/>
    </source>
</evidence>
<keyword evidence="5" id="KW-1185">Reference proteome</keyword>
<feature type="domain" description="3-keto-alpha-glucoside-1,2-lyase/3-keto-2-hydroxy-glucal hydratase" evidence="3">
    <location>
        <begin position="30"/>
        <end position="228"/>
    </location>
</feature>
<feature type="chain" id="PRO_5041952261" evidence="2">
    <location>
        <begin position="18"/>
        <end position="230"/>
    </location>
</feature>
<feature type="region of interest" description="Disordered" evidence="1">
    <location>
        <begin position="126"/>
        <end position="145"/>
    </location>
</feature>
<dbReference type="Pfam" id="PF06439">
    <property type="entry name" value="3keto-disac_hyd"/>
    <property type="match status" value="1"/>
</dbReference>
<accession>A0AAE3R236</accession>
<reference evidence="4" key="1">
    <citation type="submission" date="2023-05" db="EMBL/GenBank/DDBJ databases">
        <authorList>
            <person name="Zhang X."/>
        </authorList>
    </citation>
    <scope>NUCLEOTIDE SEQUENCE</scope>
    <source>
        <strain evidence="4">BD1B2-1</strain>
    </source>
</reference>
<evidence type="ECO:0000313" key="4">
    <source>
        <dbReference type="EMBL" id="MDJ1502266.1"/>
    </source>
</evidence>
<dbReference type="Gene3D" id="2.60.120.560">
    <property type="entry name" value="Exo-inulinase, domain 1"/>
    <property type="match status" value="1"/>
</dbReference>
<protein>
    <submittedName>
        <fullName evidence="4">DUF1080 domain-containing protein</fullName>
    </submittedName>
</protein>
<dbReference type="Proteomes" id="UP001232063">
    <property type="component" value="Unassembled WGS sequence"/>
</dbReference>
<sequence length="230" mass="26002">MKILFSFSFVLASFLMASFVNPEAKVKPGKWESLFDGKTTKGWHNYLKKDVSSAWTVENGVLTLSGKGGGDLVSDKEYENFELELEWKIAEGGNSGIFYRVHEDEKYKVPYLTGPEVQILDDERHPDAKAGKNNNRTAGSLYDMLPPSKKANPAGQWNKVRIVVKNNHAEHWTNGTKVVEYNLSGTDWANMVKDSKFATWEGFNKYAKGHIGLQDHGDVVSFRNIRIREL</sequence>
<name>A0AAE3R236_9BACT</name>
<evidence type="ECO:0000313" key="5">
    <source>
        <dbReference type="Proteomes" id="UP001232063"/>
    </source>
</evidence>
<dbReference type="GO" id="GO:0016787">
    <property type="term" value="F:hydrolase activity"/>
    <property type="evidence" value="ECO:0007669"/>
    <property type="project" value="InterPro"/>
</dbReference>
<keyword evidence="2" id="KW-0732">Signal</keyword>
<evidence type="ECO:0000256" key="2">
    <source>
        <dbReference type="SAM" id="SignalP"/>
    </source>
</evidence>
<dbReference type="InterPro" id="IPR010496">
    <property type="entry name" value="AL/BT2_dom"/>
</dbReference>
<proteinExistence type="predicted"/>
<dbReference type="AlphaFoldDB" id="A0AAE3R236"/>
<evidence type="ECO:0000259" key="3">
    <source>
        <dbReference type="Pfam" id="PF06439"/>
    </source>
</evidence>
<gene>
    <name evidence="4" type="ORF">QNI22_16485</name>
</gene>
<dbReference type="EMBL" id="JASJOU010000005">
    <property type="protein sequence ID" value="MDJ1502266.1"/>
    <property type="molecule type" value="Genomic_DNA"/>
</dbReference>
<organism evidence="4 5">
    <name type="scientific">Xanthocytophaga agilis</name>
    <dbReference type="NCBI Taxonomy" id="3048010"/>
    <lineage>
        <taxon>Bacteria</taxon>
        <taxon>Pseudomonadati</taxon>
        <taxon>Bacteroidota</taxon>
        <taxon>Cytophagia</taxon>
        <taxon>Cytophagales</taxon>
        <taxon>Rhodocytophagaceae</taxon>
        <taxon>Xanthocytophaga</taxon>
    </lineage>
</organism>